<dbReference type="Gene3D" id="2.90.10.30">
    <property type="match status" value="1"/>
</dbReference>
<sequence>MSKNSLSTNQELLKGEYLLSENGNYKAIFQEDGNFVIYGWKPIWATATNGKNPSRIILQGDLNLVMYTQDNKPVWSSGTCDPLSFHVMRLTLNNNGQLIVTNDGKQIWNSH</sequence>
<protein>
    <recommendedName>
        <fullName evidence="1">Bulb-type lectin domain-containing protein</fullName>
    </recommendedName>
</protein>
<feature type="domain" description="Bulb-type lectin" evidence="1">
    <location>
        <begin position="3"/>
        <end position="111"/>
    </location>
</feature>
<dbReference type="InterPro" id="IPR001480">
    <property type="entry name" value="Bulb-type_lectin_dom"/>
</dbReference>
<organism evidence="2 3">
    <name type="scientific">Amphilophus citrinellus</name>
    <name type="common">Midas cichlid</name>
    <name type="synonym">Cichlasoma citrinellum</name>
    <dbReference type="NCBI Taxonomy" id="61819"/>
    <lineage>
        <taxon>Eukaryota</taxon>
        <taxon>Metazoa</taxon>
        <taxon>Chordata</taxon>
        <taxon>Craniata</taxon>
        <taxon>Vertebrata</taxon>
        <taxon>Euteleostomi</taxon>
        <taxon>Actinopterygii</taxon>
        <taxon>Neopterygii</taxon>
        <taxon>Teleostei</taxon>
        <taxon>Neoteleostei</taxon>
        <taxon>Acanthomorphata</taxon>
        <taxon>Ovalentaria</taxon>
        <taxon>Cichlomorphae</taxon>
        <taxon>Cichliformes</taxon>
        <taxon>Cichlidae</taxon>
        <taxon>New World cichlids</taxon>
        <taxon>Cichlasomatinae</taxon>
        <taxon>Heroini</taxon>
        <taxon>Amphilophus</taxon>
    </lineage>
</organism>
<dbReference type="SMART" id="SM00108">
    <property type="entry name" value="B_lectin"/>
    <property type="match status" value="1"/>
</dbReference>
<keyword evidence="3" id="KW-1185">Reference proteome</keyword>
<evidence type="ECO:0000313" key="2">
    <source>
        <dbReference type="Ensembl" id="ENSACIP00000005207.1"/>
    </source>
</evidence>
<evidence type="ECO:0000313" key="3">
    <source>
        <dbReference type="Proteomes" id="UP000261340"/>
    </source>
</evidence>
<dbReference type="PROSITE" id="PS50927">
    <property type="entry name" value="BULB_LECTIN"/>
    <property type="match status" value="1"/>
</dbReference>
<dbReference type="Proteomes" id="UP000261340">
    <property type="component" value="Unplaced"/>
</dbReference>
<dbReference type="SUPFAM" id="SSF51110">
    <property type="entry name" value="alpha-D-mannose-specific plant lectins"/>
    <property type="match status" value="1"/>
</dbReference>
<dbReference type="OMA" id="YKWSPIW"/>
<reference evidence="2" key="2">
    <citation type="submission" date="2025-09" db="UniProtKB">
        <authorList>
            <consortium name="Ensembl"/>
        </authorList>
    </citation>
    <scope>IDENTIFICATION</scope>
</reference>
<evidence type="ECO:0000259" key="1">
    <source>
        <dbReference type="PROSITE" id="PS50927"/>
    </source>
</evidence>
<dbReference type="InterPro" id="IPR036426">
    <property type="entry name" value="Bulb-type_lectin_dom_sf"/>
</dbReference>
<accession>A0A3Q0R525</accession>
<name>A0A3Q0R525_AMPCI</name>
<dbReference type="AlphaFoldDB" id="A0A3Q0R525"/>
<dbReference type="GeneTree" id="ENSGT00390000004989"/>
<dbReference type="Ensembl" id="ENSACIT00000005372.1">
    <property type="protein sequence ID" value="ENSACIP00000005207.1"/>
    <property type="gene ID" value="ENSACIG00000004119.1"/>
</dbReference>
<reference evidence="2" key="1">
    <citation type="submission" date="2025-08" db="UniProtKB">
        <authorList>
            <consortium name="Ensembl"/>
        </authorList>
    </citation>
    <scope>IDENTIFICATION</scope>
</reference>
<proteinExistence type="predicted"/>